<protein>
    <submittedName>
        <fullName evidence="1">Uncharacterized protein</fullName>
    </submittedName>
</protein>
<name>A0A1L9S5R8_9EURO</name>
<dbReference type="EMBL" id="KV878359">
    <property type="protein sequence ID" value="OJJ42512.1"/>
    <property type="molecule type" value="Genomic_DNA"/>
</dbReference>
<evidence type="ECO:0000313" key="2">
    <source>
        <dbReference type="Proteomes" id="UP000184188"/>
    </source>
</evidence>
<evidence type="ECO:0000313" key="1">
    <source>
        <dbReference type="EMBL" id="OJJ42512.1"/>
    </source>
</evidence>
<dbReference type="Proteomes" id="UP000184188">
    <property type="component" value="Unassembled WGS sequence"/>
</dbReference>
<dbReference type="VEuPathDB" id="FungiDB:ASPZODRAFT_170166"/>
<reference evidence="2" key="1">
    <citation type="journal article" date="2017" name="Genome Biol.">
        <title>Comparative genomics reveals high biological diversity and specific adaptations in the industrially and medically important fungal genus Aspergillus.</title>
        <authorList>
            <person name="de Vries R.P."/>
            <person name="Riley R."/>
            <person name="Wiebenga A."/>
            <person name="Aguilar-Osorio G."/>
            <person name="Amillis S."/>
            <person name="Uchima C.A."/>
            <person name="Anderluh G."/>
            <person name="Asadollahi M."/>
            <person name="Askin M."/>
            <person name="Barry K."/>
            <person name="Battaglia E."/>
            <person name="Bayram O."/>
            <person name="Benocci T."/>
            <person name="Braus-Stromeyer S.A."/>
            <person name="Caldana C."/>
            <person name="Canovas D."/>
            <person name="Cerqueira G.C."/>
            <person name="Chen F."/>
            <person name="Chen W."/>
            <person name="Choi C."/>
            <person name="Clum A."/>
            <person name="Dos Santos R.A."/>
            <person name="Damasio A.R."/>
            <person name="Diallinas G."/>
            <person name="Emri T."/>
            <person name="Fekete E."/>
            <person name="Flipphi M."/>
            <person name="Freyberg S."/>
            <person name="Gallo A."/>
            <person name="Gournas C."/>
            <person name="Habgood R."/>
            <person name="Hainaut M."/>
            <person name="Harispe M.L."/>
            <person name="Henrissat B."/>
            <person name="Hilden K.S."/>
            <person name="Hope R."/>
            <person name="Hossain A."/>
            <person name="Karabika E."/>
            <person name="Karaffa L."/>
            <person name="Karanyi Z."/>
            <person name="Krasevec N."/>
            <person name="Kuo A."/>
            <person name="Kusch H."/>
            <person name="LaButti K."/>
            <person name="Lagendijk E.L."/>
            <person name="Lapidus A."/>
            <person name="Levasseur A."/>
            <person name="Lindquist E."/>
            <person name="Lipzen A."/>
            <person name="Logrieco A.F."/>
            <person name="MacCabe A."/>
            <person name="Maekelae M.R."/>
            <person name="Malavazi I."/>
            <person name="Melin P."/>
            <person name="Meyer V."/>
            <person name="Mielnichuk N."/>
            <person name="Miskei M."/>
            <person name="Molnar A.P."/>
            <person name="Mule G."/>
            <person name="Ngan C.Y."/>
            <person name="Orejas M."/>
            <person name="Orosz E."/>
            <person name="Ouedraogo J.P."/>
            <person name="Overkamp K.M."/>
            <person name="Park H.-S."/>
            <person name="Perrone G."/>
            <person name="Piumi F."/>
            <person name="Punt P.J."/>
            <person name="Ram A.F."/>
            <person name="Ramon A."/>
            <person name="Rauscher S."/>
            <person name="Record E."/>
            <person name="Riano-Pachon D.M."/>
            <person name="Robert V."/>
            <person name="Roehrig J."/>
            <person name="Ruller R."/>
            <person name="Salamov A."/>
            <person name="Salih N.S."/>
            <person name="Samson R.A."/>
            <person name="Sandor E."/>
            <person name="Sanguinetti M."/>
            <person name="Schuetze T."/>
            <person name="Sepcic K."/>
            <person name="Shelest E."/>
            <person name="Sherlock G."/>
            <person name="Sophianopoulou V."/>
            <person name="Squina F.M."/>
            <person name="Sun H."/>
            <person name="Susca A."/>
            <person name="Todd R.B."/>
            <person name="Tsang A."/>
            <person name="Unkles S.E."/>
            <person name="van de Wiele N."/>
            <person name="van Rossen-Uffink D."/>
            <person name="Oliveira J.V."/>
            <person name="Vesth T.C."/>
            <person name="Visser J."/>
            <person name="Yu J.-H."/>
            <person name="Zhou M."/>
            <person name="Andersen M.R."/>
            <person name="Archer D.B."/>
            <person name="Baker S.E."/>
            <person name="Benoit I."/>
            <person name="Brakhage A.A."/>
            <person name="Braus G.H."/>
            <person name="Fischer R."/>
            <person name="Frisvad J.C."/>
            <person name="Goldman G.H."/>
            <person name="Houbraken J."/>
            <person name="Oakley B."/>
            <person name="Pocsi I."/>
            <person name="Scazzocchio C."/>
            <person name="Seiboth B."/>
            <person name="vanKuyk P.A."/>
            <person name="Wortman J."/>
            <person name="Dyer P.S."/>
            <person name="Grigoriev I.V."/>
        </authorList>
    </citation>
    <scope>NUCLEOTIDE SEQUENCE [LARGE SCALE GENOMIC DNA]</scope>
    <source>
        <strain evidence="2">CBS 506.65</strain>
    </source>
</reference>
<proteinExistence type="predicted"/>
<dbReference type="AlphaFoldDB" id="A0A1L9S5R8"/>
<dbReference type="OrthoDB" id="4323953at2759"/>
<dbReference type="GeneID" id="34613388"/>
<gene>
    <name evidence="1" type="ORF">ASPZODRAFT_170166</name>
</gene>
<sequence>MDSFVIWREGERQPDTPPLVLELNGNTTIWSESEDNFYFLASLQRLIGGENNTDANQPCWLHWSPIVDPGRGVFILLHHDPESDSRERIGIEERPVYPLELGIKQFPHEPPSCYTAEAQASYDRYQVTHRLHFPESWAKLLQPEKIDRWGWGTSPEEGNGIAEPKEPPVLIPGGAHITFTVVEGKRPPFPRPASPPPIQASERVPGAPVLSLELSCSPTVALTGLVEVSIKVTYHGVADRVDAINENAQPITFHTQAFCSVDGGFRLYRRRHAEGRSEETWEPCYDSSCQFGMWDNPDRLVNVSENRDGRFQTLFPGESWSDSWRMCADGEAMLDDIKLSDTFRYQFKGGTLDW</sequence>
<dbReference type="RefSeq" id="XP_022577022.1">
    <property type="nucleotide sequence ID" value="XM_022726924.1"/>
</dbReference>
<keyword evidence="2" id="KW-1185">Reference proteome</keyword>
<accession>A0A1L9S5R8</accession>
<organism evidence="1 2">
    <name type="scientific">Penicilliopsis zonata CBS 506.65</name>
    <dbReference type="NCBI Taxonomy" id="1073090"/>
    <lineage>
        <taxon>Eukaryota</taxon>
        <taxon>Fungi</taxon>
        <taxon>Dikarya</taxon>
        <taxon>Ascomycota</taxon>
        <taxon>Pezizomycotina</taxon>
        <taxon>Eurotiomycetes</taxon>
        <taxon>Eurotiomycetidae</taxon>
        <taxon>Eurotiales</taxon>
        <taxon>Aspergillaceae</taxon>
        <taxon>Penicilliopsis</taxon>
    </lineage>
</organism>